<dbReference type="Proteomes" id="UP001215598">
    <property type="component" value="Unassembled WGS sequence"/>
</dbReference>
<evidence type="ECO:0000313" key="2">
    <source>
        <dbReference type="Proteomes" id="UP001215598"/>
    </source>
</evidence>
<keyword evidence="2" id="KW-1185">Reference proteome</keyword>
<accession>A0AAD7IDU8</accession>
<sequence length="69" mass="7683">SIGMEKAIKFIRMASRLKDSITSAQRPTHDASQAPDEIPGEIRDFLSAATDMPLDFVDGCWKAFANLIW</sequence>
<evidence type="ECO:0000313" key="1">
    <source>
        <dbReference type="EMBL" id="KAJ7740795.1"/>
    </source>
</evidence>
<proteinExistence type="predicted"/>
<gene>
    <name evidence="1" type="ORF">B0H16DRAFT_1273942</name>
</gene>
<organism evidence="1 2">
    <name type="scientific">Mycena metata</name>
    <dbReference type="NCBI Taxonomy" id="1033252"/>
    <lineage>
        <taxon>Eukaryota</taxon>
        <taxon>Fungi</taxon>
        <taxon>Dikarya</taxon>
        <taxon>Basidiomycota</taxon>
        <taxon>Agaricomycotina</taxon>
        <taxon>Agaricomycetes</taxon>
        <taxon>Agaricomycetidae</taxon>
        <taxon>Agaricales</taxon>
        <taxon>Marasmiineae</taxon>
        <taxon>Mycenaceae</taxon>
        <taxon>Mycena</taxon>
    </lineage>
</organism>
<reference evidence="1" key="1">
    <citation type="submission" date="2023-03" db="EMBL/GenBank/DDBJ databases">
        <title>Massive genome expansion in bonnet fungi (Mycena s.s.) driven by repeated elements and novel gene families across ecological guilds.</title>
        <authorList>
            <consortium name="Lawrence Berkeley National Laboratory"/>
            <person name="Harder C.B."/>
            <person name="Miyauchi S."/>
            <person name="Viragh M."/>
            <person name="Kuo A."/>
            <person name="Thoen E."/>
            <person name="Andreopoulos B."/>
            <person name="Lu D."/>
            <person name="Skrede I."/>
            <person name="Drula E."/>
            <person name="Henrissat B."/>
            <person name="Morin E."/>
            <person name="Kohler A."/>
            <person name="Barry K."/>
            <person name="LaButti K."/>
            <person name="Morin E."/>
            <person name="Salamov A."/>
            <person name="Lipzen A."/>
            <person name="Mereny Z."/>
            <person name="Hegedus B."/>
            <person name="Baldrian P."/>
            <person name="Stursova M."/>
            <person name="Weitz H."/>
            <person name="Taylor A."/>
            <person name="Grigoriev I.V."/>
            <person name="Nagy L.G."/>
            <person name="Martin F."/>
            <person name="Kauserud H."/>
        </authorList>
    </citation>
    <scope>NUCLEOTIDE SEQUENCE</scope>
    <source>
        <strain evidence="1">CBHHK182m</strain>
    </source>
</reference>
<name>A0AAD7IDU8_9AGAR</name>
<feature type="non-terminal residue" evidence="1">
    <location>
        <position position="1"/>
    </location>
</feature>
<comment type="caution">
    <text evidence="1">The sequence shown here is derived from an EMBL/GenBank/DDBJ whole genome shotgun (WGS) entry which is preliminary data.</text>
</comment>
<protein>
    <submittedName>
        <fullName evidence="1">Uncharacterized protein</fullName>
    </submittedName>
</protein>
<dbReference type="AlphaFoldDB" id="A0AAD7IDU8"/>
<feature type="non-terminal residue" evidence="1">
    <location>
        <position position="69"/>
    </location>
</feature>
<dbReference type="EMBL" id="JARKIB010000101">
    <property type="protein sequence ID" value="KAJ7740795.1"/>
    <property type="molecule type" value="Genomic_DNA"/>
</dbReference>